<accession>A0A2U1P1R6</accession>
<keyword evidence="3" id="KW-1185">Reference proteome</keyword>
<dbReference type="AlphaFoldDB" id="A0A2U1P1R6"/>
<dbReference type="Proteomes" id="UP000245207">
    <property type="component" value="Unassembled WGS sequence"/>
</dbReference>
<dbReference type="InterPro" id="IPR001884">
    <property type="entry name" value="IF5A-like"/>
</dbReference>
<sequence>MRRLGSHQIVPCVPSPFPLFLTQKDFQSSRKVHGVIGICHCPSSPDLDVVVEEFGSLCKGYSFAVVKRCFALAPGDTQVVVTLIANFYLQDRQARHAKCHFIAIDIFNGKKLGDIVPSSHNCDVQFW</sequence>
<reference evidence="2 3" key="1">
    <citation type="journal article" date="2018" name="Mol. Plant">
        <title>The genome of Artemisia annua provides insight into the evolution of Asteraceae family and artemisinin biosynthesis.</title>
        <authorList>
            <person name="Shen Q."/>
            <person name="Zhang L."/>
            <person name="Liao Z."/>
            <person name="Wang S."/>
            <person name="Yan T."/>
            <person name="Shi P."/>
            <person name="Liu M."/>
            <person name="Fu X."/>
            <person name="Pan Q."/>
            <person name="Wang Y."/>
            <person name="Lv Z."/>
            <person name="Lu X."/>
            <person name="Zhang F."/>
            <person name="Jiang W."/>
            <person name="Ma Y."/>
            <person name="Chen M."/>
            <person name="Hao X."/>
            <person name="Li L."/>
            <person name="Tang Y."/>
            <person name="Lv G."/>
            <person name="Zhou Y."/>
            <person name="Sun X."/>
            <person name="Brodelius P.E."/>
            <person name="Rose J.K.C."/>
            <person name="Tang K."/>
        </authorList>
    </citation>
    <scope>NUCLEOTIDE SEQUENCE [LARGE SCALE GENOMIC DNA]</scope>
    <source>
        <strain evidence="3">cv. Huhao1</strain>
        <tissue evidence="2">Leaf</tissue>
    </source>
</reference>
<dbReference type="Pfam" id="PF21485">
    <property type="entry name" value="IF5A-like_N"/>
    <property type="match status" value="1"/>
</dbReference>
<comment type="caution">
    <text evidence="2">The sequence shown here is derived from an EMBL/GenBank/DDBJ whole genome shotgun (WGS) entry which is preliminary data.</text>
</comment>
<dbReference type="GO" id="GO:0043022">
    <property type="term" value="F:ribosome binding"/>
    <property type="evidence" value="ECO:0007669"/>
    <property type="project" value="InterPro"/>
</dbReference>
<gene>
    <name evidence="2" type="ORF">CTI12_AA204430</name>
</gene>
<protein>
    <submittedName>
        <fullName evidence="2">TRAPP II complex, Trs120</fullName>
    </submittedName>
</protein>
<proteinExistence type="predicted"/>
<feature type="domain" description="Translation initiation factor 5A-like N-terminal" evidence="1">
    <location>
        <begin position="96"/>
        <end position="120"/>
    </location>
</feature>
<dbReference type="EMBL" id="PKPP01001825">
    <property type="protein sequence ID" value="PWA79667.1"/>
    <property type="molecule type" value="Genomic_DNA"/>
</dbReference>
<dbReference type="STRING" id="35608.A0A2U1P1R6"/>
<dbReference type="Gene3D" id="2.30.30.30">
    <property type="match status" value="1"/>
</dbReference>
<dbReference type="InterPro" id="IPR048670">
    <property type="entry name" value="IF5A-like_N"/>
</dbReference>
<name>A0A2U1P1R6_ARTAN</name>
<dbReference type="GO" id="GO:0003723">
    <property type="term" value="F:RNA binding"/>
    <property type="evidence" value="ECO:0007669"/>
    <property type="project" value="InterPro"/>
</dbReference>
<dbReference type="GO" id="GO:0003746">
    <property type="term" value="F:translation elongation factor activity"/>
    <property type="evidence" value="ECO:0007669"/>
    <property type="project" value="InterPro"/>
</dbReference>
<dbReference type="InterPro" id="IPR014722">
    <property type="entry name" value="Rib_uL2_dom2"/>
</dbReference>
<dbReference type="PANTHER" id="PTHR11673">
    <property type="entry name" value="TRANSLATION INITIATION FACTOR 5A FAMILY MEMBER"/>
    <property type="match status" value="1"/>
</dbReference>
<evidence type="ECO:0000259" key="1">
    <source>
        <dbReference type="Pfam" id="PF21485"/>
    </source>
</evidence>
<dbReference type="GO" id="GO:0045901">
    <property type="term" value="P:positive regulation of translational elongation"/>
    <property type="evidence" value="ECO:0007669"/>
    <property type="project" value="InterPro"/>
</dbReference>
<organism evidence="2 3">
    <name type="scientific">Artemisia annua</name>
    <name type="common">Sweet wormwood</name>
    <dbReference type="NCBI Taxonomy" id="35608"/>
    <lineage>
        <taxon>Eukaryota</taxon>
        <taxon>Viridiplantae</taxon>
        <taxon>Streptophyta</taxon>
        <taxon>Embryophyta</taxon>
        <taxon>Tracheophyta</taxon>
        <taxon>Spermatophyta</taxon>
        <taxon>Magnoliopsida</taxon>
        <taxon>eudicotyledons</taxon>
        <taxon>Gunneridae</taxon>
        <taxon>Pentapetalae</taxon>
        <taxon>asterids</taxon>
        <taxon>campanulids</taxon>
        <taxon>Asterales</taxon>
        <taxon>Asteraceae</taxon>
        <taxon>Asteroideae</taxon>
        <taxon>Anthemideae</taxon>
        <taxon>Artemisiinae</taxon>
        <taxon>Artemisia</taxon>
    </lineage>
</organism>
<evidence type="ECO:0000313" key="2">
    <source>
        <dbReference type="EMBL" id="PWA79667.1"/>
    </source>
</evidence>
<evidence type="ECO:0000313" key="3">
    <source>
        <dbReference type="Proteomes" id="UP000245207"/>
    </source>
</evidence>
<dbReference type="OrthoDB" id="27962at2759"/>